<accession>A0A9E2P0I0</accession>
<protein>
    <submittedName>
        <fullName evidence="2">Agmatine deiminase family protein</fullName>
    </submittedName>
</protein>
<dbReference type="Pfam" id="PF04371">
    <property type="entry name" value="PAD_porph"/>
    <property type="match status" value="1"/>
</dbReference>
<dbReference type="Proteomes" id="UP000823865">
    <property type="component" value="Unassembled WGS sequence"/>
</dbReference>
<dbReference type="GO" id="GO:0047632">
    <property type="term" value="F:agmatine deiminase activity"/>
    <property type="evidence" value="ECO:0007669"/>
    <property type="project" value="TreeGrafter"/>
</dbReference>
<dbReference type="Gene3D" id="3.75.10.10">
    <property type="entry name" value="L-arginine/glycine Amidinotransferase, Chain A"/>
    <property type="match status" value="1"/>
</dbReference>
<sequence length="277" mass="32367">MVTDRLTDTVYFSEWALKDFPVPINNICKLLDKYGIKYGFLRHTKDYWCRDYMPIQVNETKFVHYAYAPDYLQNEKNRRYITDPTAVLHDLNIPTVKTDLIIDGGNIIKCPDKVIMTKKVFCENKNIPRNKVIAMLEQLFECSIVFLPWDKSETYGHADGIVRWVSGNTVLLTAYEMSRYFANKFLKELERNFDVISMKYSTRPRNREHSWAYINFLQTKNVIIVPVFNIKEDEQALQQIEAAFPDYQGRIEPVDISNIISHGGGLNCVSWNIKQPS</sequence>
<dbReference type="AlphaFoldDB" id="A0A9E2P0I0"/>
<comment type="caution">
    <text evidence="2">The sequence shown here is derived from an EMBL/GenBank/DDBJ whole genome shotgun (WGS) entry which is preliminary data.</text>
</comment>
<dbReference type="GO" id="GO:0004668">
    <property type="term" value="F:protein-arginine deiminase activity"/>
    <property type="evidence" value="ECO:0007669"/>
    <property type="project" value="InterPro"/>
</dbReference>
<dbReference type="GO" id="GO:0009446">
    <property type="term" value="P:putrescine biosynthetic process"/>
    <property type="evidence" value="ECO:0007669"/>
    <property type="project" value="InterPro"/>
</dbReference>
<organism evidence="2 3">
    <name type="scientific">Candidatus Paraprevotella stercoravium</name>
    <dbReference type="NCBI Taxonomy" id="2838725"/>
    <lineage>
        <taxon>Bacteria</taxon>
        <taxon>Pseudomonadati</taxon>
        <taxon>Bacteroidota</taxon>
        <taxon>Bacteroidia</taxon>
        <taxon>Bacteroidales</taxon>
        <taxon>Prevotellaceae</taxon>
        <taxon>Paraprevotella</taxon>
    </lineage>
</organism>
<evidence type="ECO:0000313" key="3">
    <source>
        <dbReference type="Proteomes" id="UP000823865"/>
    </source>
</evidence>
<gene>
    <name evidence="2" type="ORF">H9789_03850</name>
</gene>
<proteinExistence type="predicted"/>
<reference evidence="2" key="2">
    <citation type="submission" date="2021-04" db="EMBL/GenBank/DDBJ databases">
        <authorList>
            <person name="Gilroy R."/>
        </authorList>
    </citation>
    <scope>NUCLEOTIDE SEQUENCE</scope>
    <source>
        <strain evidence="2">G3-2149</strain>
    </source>
</reference>
<reference evidence="2" key="1">
    <citation type="journal article" date="2021" name="PeerJ">
        <title>Extensive microbial diversity within the chicken gut microbiome revealed by metagenomics and culture.</title>
        <authorList>
            <person name="Gilroy R."/>
            <person name="Ravi A."/>
            <person name="Getino M."/>
            <person name="Pursley I."/>
            <person name="Horton D.L."/>
            <person name="Alikhan N.F."/>
            <person name="Baker D."/>
            <person name="Gharbi K."/>
            <person name="Hall N."/>
            <person name="Watson M."/>
            <person name="Adriaenssens E.M."/>
            <person name="Foster-Nyarko E."/>
            <person name="Jarju S."/>
            <person name="Secka A."/>
            <person name="Antonio M."/>
            <person name="Oren A."/>
            <person name="Chaudhuri R.R."/>
            <person name="La Ragione R."/>
            <person name="Hildebrand F."/>
            <person name="Pallen M.J."/>
        </authorList>
    </citation>
    <scope>NUCLEOTIDE SEQUENCE</scope>
    <source>
        <strain evidence="2">G3-2149</strain>
    </source>
</reference>
<dbReference type="PANTHER" id="PTHR31377:SF0">
    <property type="entry name" value="AGMATINE DEIMINASE-RELATED"/>
    <property type="match status" value="1"/>
</dbReference>
<evidence type="ECO:0000256" key="1">
    <source>
        <dbReference type="ARBA" id="ARBA00022801"/>
    </source>
</evidence>
<dbReference type="PANTHER" id="PTHR31377">
    <property type="entry name" value="AGMATINE DEIMINASE-RELATED"/>
    <property type="match status" value="1"/>
</dbReference>
<dbReference type="InterPro" id="IPR007466">
    <property type="entry name" value="Peptidyl-Arg-deiminase_porph"/>
</dbReference>
<keyword evidence="1" id="KW-0378">Hydrolase</keyword>
<dbReference type="EMBL" id="JAHLFU010000074">
    <property type="protein sequence ID" value="MBU3852948.1"/>
    <property type="molecule type" value="Genomic_DNA"/>
</dbReference>
<evidence type="ECO:0000313" key="2">
    <source>
        <dbReference type="EMBL" id="MBU3852948.1"/>
    </source>
</evidence>
<name>A0A9E2P0I0_9BACT</name>
<dbReference type="SUPFAM" id="SSF55909">
    <property type="entry name" value="Pentein"/>
    <property type="match status" value="1"/>
</dbReference>